<keyword evidence="1" id="KW-1185">Reference proteome</keyword>
<sequence length="341" mass="38451">FVTLLHGGAVALKRKLRLRMAMLEWASKCVPPASINPRFFDPSVMFPPIIIPRSWSKPYFFPRPSRVKPPIKKDTTRRIYLIRNGETAGMGTQREDVAYRNHCVYAKMDINQAVVTVSRASGPDAYADDPPLTQVGYSGAQLVGRSLSKRTLNIHTVYSSPSLRCIQTAVSVIGAINAKKPLKIRIEPALFEPLRFCTKIPSFLSSSDLDFNGYNVDDKYMPMMSIDDLKASLKTEMRPRDVYARAERAVQRILAGRKEGGVLVVSHAPILDAIYRSLTGRKDMPRTLGDLQRMVHSYPPCSVITLQQDPMSLKWENREHLVEPLSYWHVTTMVNVPSFDS</sequence>
<reference evidence="2" key="1">
    <citation type="submission" date="2022-11" db="UniProtKB">
        <authorList>
            <consortium name="WormBaseParasite"/>
        </authorList>
    </citation>
    <scope>IDENTIFICATION</scope>
</reference>
<protein>
    <submittedName>
        <fullName evidence="2">Protein UBASH3A-like protein</fullName>
    </submittedName>
</protein>
<dbReference type="InterPro" id="IPR013078">
    <property type="entry name" value="His_Pase_superF_clade-1"/>
</dbReference>
<organism evidence="1 2">
    <name type="scientific">Parascaris univalens</name>
    <name type="common">Nematode worm</name>
    <dbReference type="NCBI Taxonomy" id="6257"/>
    <lineage>
        <taxon>Eukaryota</taxon>
        <taxon>Metazoa</taxon>
        <taxon>Ecdysozoa</taxon>
        <taxon>Nematoda</taxon>
        <taxon>Chromadorea</taxon>
        <taxon>Rhabditida</taxon>
        <taxon>Spirurina</taxon>
        <taxon>Ascaridomorpha</taxon>
        <taxon>Ascaridoidea</taxon>
        <taxon>Ascarididae</taxon>
        <taxon>Parascaris</taxon>
    </lineage>
</organism>
<name>A0A915BVF1_PARUN</name>
<dbReference type="PANTHER" id="PTHR16469">
    <property type="entry name" value="UBIQUITIN-ASSOCIATED AND SH3 DOMAIN-CONTAINING BA-RELATED"/>
    <property type="match status" value="1"/>
</dbReference>
<evidence type="ECO:0000313" key="1">
    <source>
        <dbReference type="Proteomes" id="UP000887569"/>
    </source>
</evidence>
<proteinExistence type="predicted"/>
<dbReference type="WBParaSite" id="PgR059_g028_t01">
    <property type="protein sequence ID" value="PgR059_g028_t01"/>
    <property type="gene ID" value="PgR059_g028"/>
</dbReference>
<dbReference type="Gene3D" id="3.40.50.1240">
    <property type="entry name" value="Phosphoglycerate mutase-like"/>
    <property type="match status" value="1"/>
</dbReference>
<dbReference type="GO" id="GO:0016791">
    <property type="term" value="F:phosphatase activity"/>
    <property type="evidence" value="ECO:0007669"/>
    <property type="project" value="UniProtKB-ARBA"/>
</dbReference>
<accession>A0A915BVF1</accession>
<dbReference type="InterPro" id="IPR029033">
    <property type="entry name" value="His_PPase_superfam"/>
</dbReference>
<dbReference type="CDD" id="cd07067">
    <property type="entry name" value="HP_PGM_like"/>
    <property type="match status" value="1"/>
</dbReference>
<dbReference type="PANTHER" id="PTHR16469:SF27">
    <property type="entry name" value="UBIQUITIN-ASSOCIATED AND SH3 DOMAIN-CONTAINING BA-RELATED"/>
    <property type="match status" value="1"/>
</dbReference>
<dbReference type="Pfam" id="PF00300">
    <property type="entry name" value="His_Phos_1"/>
    <property type="match status" value="2"/>
</dbReference>
<dbReference type="Proteomes" id="UP000887569">
    <property type="component" value="Unplaced"/>
</dbReference>
<dbReference type="AlphaFoldDB" id="A0A915BVF1"/>
<dbReference type="SUPFAM" id="SSF53254">
    <property type="entry name" value="Phosphoglycerate mutase-like"/>
    <property type="match status" value="1"/>
</dbReference>
<dbReference type="InterPro" id="IPR051710">
    <property type="entry name" value="Phosphatase_SH3-domain"/>
</dbReference>
<evidence type="ECO:0000313" key="2">
    <source>
        <dbReference type="WBParaSite" id="PgR059_g028_t01"/>
    </source>
</evidence>